<evidence type="ECO:0000313" key="7">
    <source>
        <dbReference type="EMBL" id="ENX60366.1"/>
    </source>
</evidence>
<evidence type="ECO:0000256" key="3">
    <source>
        <dbReference type="ARBA" id="ARBA00022989"/>
    </source>
</evidence>
<feature type="transmembrane region" description="Helical" evidence="5">
    <location>
        <begin position="9"/>
        <end position="27"/>
    </location>
</feature>
<keyword evidence="3 5" id="KW-1133">Transmembrane helix</keyword>
<comment type="subcellular location">
    <subcellularLocation>
        <location evidence="1">Membrane</location>
        <topology evidence="1">Multi-pass membrane protein</topology>
    </subcellularLocation>
</comment>
<dbReference type="Proteomes" id="UP000013084">
    <property type="component" value="Unassembled WGS sequence"/>
</dbReference>
<dbReference type="PANTHER" id="PTHR37422:SF13">
    <property type="entry name" value="LIPOPOLYSACCHARIDE BIOSYNTHESIS PROTEIN PA4999-RELATED"/>
    <property type="match status" value="1"/>
</dbReference>
<reference evidence="7 8" key="1">
    <citation type="submission" date="2013-02" db="EMBL/GenBank/DDBJ databases">
        <title>The Genome Sequence of Acinetobacter sp. CIP 70.18.</title>
        <authorList>
            <consortium name="The Broad Institute Genome Sequencing Platform"/>
            <consortium name="The Broad Institute Genome Sequencing Center for Infectious Disease"/>
            <person name="Cerqueira G."/>
            <person name="Feldgarden M."/>
            <person name="Courvalin P."/>
            <person name="Perichon B."/>
            <person name="Grillot-Courvalin C."/>
            <person name="Clermont D."/>
            <person name="Rocha E."/>
            <person name="Yoon E.-J."/>
            <person name="Nemec A."/>
            <person name="Walker B."/>
            <person name="Young S.K."/>
            <person name="Zeng Q."/>
            <person name="Gargeya S."/>
            <person name="Fitzgerald M."/>
            <person name="Haas B."/>
            <person name="Abouelleil A."/>
            <person name="Alvarado L."/>
            <person name="Arachchi H.M."/>
            <person name="Berlin A.M."/>
            <person name="Chapman S.B."/>
            <person name="Dewar J."/>
            <person name="Goldberg J."/>
            <person name="Griggs A."/>
            <person name="Gujja S."/>
            <person name="Hansen M."/>
            <person name="Howarth C."/>
            <person name="Imamovic A."/>
            <person name="Larimer J."/>
            <person name="McCowan C."/>
            <person name="Murphy C."/>
            <person name="Neiman D."/>
            <person name="Pearson M."/>
            <person name="Priest M."/>
            <person name="Roberts A."/>
            <person name="Saif S."/>
            <person name="Shea T."/>
            <person name="Sisk P."/>
            <person name="Sykes S."/>
            <person name="Wortman J."/>
            <person name="Nusbaum C."/>
            <person name="Birren B."/>
        </authorList>
    </citation>
    <scope>NUCLEOTIDE SEQUENCE [LARGE SCALE GENOMIC DNA]</scope>
    <source>
        <strain evidence="7 8">CIP 70.18</strain>
    </source>
</reference>
<feature type="transmembrane region" description="Helical" evidence="5">
    <location>
        <begin position="232"/>
        <end position="251"/>
    </location>
</feature>
<evidence type="ECO:0000256" key="5">
    <source>
        <dbReference type="SAM" id="Phobius"/>
    </source>
</evidence>
<feature type="transmembrane region" description="Helical" evidence="5">
    <location>
        <begin position="91"/>
        <end position="111"/>
    </location>
</feature>
<dbReference type="HOGENOM" id="CLU_709094_0_0_6"/>
<feature type="transmembrane region" description="Helical" evidence="5">
    <location>
        <begin position="65"/>
        <end position="85"/>
    </location>
</feature>
<protein>
    <recommendedName>
        <fullName evidence="6">O-antigen ligase-related domain-containing protein</fullName>
    </recommendedName>
</protein>
<dbReference type="EMBL" id="APRN01000033">
    <property type="protein sequence ID" value="ENX60366.1"/>
    <property type="molecule type" value="Genomic_DNA"/>
</dbReference>
<evidence type="ECO:0000256" key="4">
    <source>
        <dbReference type="ARBA" id="ARBA00023136"/>
    </source>
</evidence>
<dbReference type="AlphaFoldDB" id="N9SZS9"/>
<gene>
    <name evidence="7" type="ORF">F902_00906</name>
</gene>
<feature type="transmembrane region" description="Helical" evidence="5">
    <location>
        <begin position="369"/>
        <end position="387"/>
    </location>
</feature>
<feature type="transmembrane region" description="Helical" evidence="5">
    <location>
        <begin position="209"/>
        <end position="225"/>
    </location>
</feature>
<dbReference type="Pfam" id="PF04932">
    <property type="entry name" value="Wzy_C"/>
    <property type="match status" value="1"/>
</dbReference>
<feature type="transmembrane region" description="Helical" evidence="5">
    <location>
        <begin position="314"/>
        <end position="334"/>
    </location>
</feature>
<feature type="transmembrane region" description="Helical" evidence="5">
    <location>
        <begin position="33"/>
        <end position="53"/>
    </location>
</feature>
<sequence length="394" mass="46374">MDYFKEKKYYIVSFFYYLYVLFLSFMVDGNSFNSNYNVACWGFYLFLLVLFFYKKTFILYFFSKKLLFFYLFVFFITVSAVITPLDFYQSWVGLFKIYSLFLFGFLTIFLMRENVVNFIVVCNILVFSALIHVFIILRMWFSLLSPMDYDWVGGLYFSNNIRNFTDYMSICFFCSLFLIGFYKKNMFKFFFIIISIFILTFILWSGSRAAYVGVSIGLMFYLYFLKNNYFNFLIFFMIFCSTLISLCFGTNHPSLGIFRAYSQLDNNVDHFSSGRLAIYEKILEYFSYHPILGYGGEAVRQLNIYGRVQAHNSILQILIEFGLVGLVGCIILFYKAFSEFNFKGMPLKEVFIMALLLNVFVSSLFNGGAYYGVILILACFFVMAIYADKNLRIG</sequence>
<organism evidence="7 8">
    <name type="scientific">Acinetobacter higginsii</name>
    <dbReference type="NCBI Taxonomy" id="70347"/>
    <lineage>
        <taxon>Bacteria</taxon>
        <taxon>Pseudomonadati</taxon>
        <taxon>Pseudomonadota</taxon>
        <taxon>Gammaproteobacteria</taxon>
        <taxon>Moraxellales</taxon>
        <taxon>Moraxellaceae</taxon>
        <taxon>Acinetobacter</taxon>
    </lineage>
</organism>
<keyword evidence="2 5" id="KW-0812">Transmembrane</keyword>
<proteinExistence type="predicted"/>
<accession>N9SZS9</accession>
<dbReference type="PATRIC" id="fig|1217700.3.peg.864"/>
<dbReference type="OrthoDB" id="8534453at2"/>
<keyword evidence="4 5" id="KW-0472">Membrane</keyword>
<comment type="caution">
    <text evidence="7">The sequence shown here is derived from an EMBL/GenBank/DDBJ whole genome shotgun (WGS) entry which is preliminary data.</text>
</comment>
<evidence type="ECO:0000256" key="1">
    <source>
        <dbReference type="ARBA" id="ARBA00004141"/>
    </source>
</evidence>
<evidence type="ECO:0000259" key="6">
    <source>
        <dbReference type="Pfam" id="PF04932"/>
    </source>
</evidence>
<evidence type="ECO:0000313" key="8">
    <source>
        <dbReference type="Proteomes" id="UP000013084"/>
    </source>
</evidence>
<evidence type="ECO:0000256" key="2">
    <source>
        <dbReference type="ARBA" id="ARBA00022692"/>
    </source>
</evidence>
<dbReference type="RefSeq" id="WP_005201326.1">
    <property type="nucleotide sequence ID" value="NZ_KB850071.1"/>
</dbReference>
<dbReference type="InterPro" id="IPR051533">
    <property type="entry name" value="WaaL-like"/>
</dbReference>
<name>N9SZS9_9GAMM</name>
<feature type="domain" description="O-antigen ligase-related" evidence="6">
    <location>
        <begin position="194"/>
        <end position="328"/>
    </location>
</feature>
<dbReference type="GO" id="GO:0016020">
    <property type="term" value="C:membrane"/>
    <property type="evidence" value="ECO:0007669"/>
    <property type="project" value="UniProtKB-SubCell"/>
</dbReference>
<dbReference type="PANTHER" id="PTHR37422">
    <property type="entry name" value="TEICHURONIC ACID BIOSYNTHESIS PROTEIN TUAE"/>
    <property type="match status" value="1"/>
</dbReference>
<dbReference type="InterPro" id="IPR007016">
    <property type="entry name" value="O-antigen_ligase-rel_domated"/>
</dbReference>
<feature type="transmembrane region" description="Helical" evidence="5">
    <location>
        <begin position="118"/>
        <end position="141"/>
    </location>
</feature>
<feature type="transmembrane region" description="Helical" evidence="5">
    <location>
        <begin position="161"/>
        <end position="179"/>
    </location>
</feature>
<feature type="transmembrane region" description="Helical" evidence="5">
    <location>
        <begin position="186"/>
        <end position="203"/>
    </location>
</feature>
<keyword evidence="8" id="KW-1185">Reference proteome</keyword>